<reference evidence="3" key="1">
    <citation type="journal article" date="2019" name="Int. J. Syst. Evol. Microbiol.">
        <title>The Global Catalogue of Microorganisms (GCM) 10K type strain sequencing project: providing services to taxonomists for standard genome sequencing and annotation.</title>
        <authorList>
            <consortium name="The Broad Institute Genomics Platform"/>
            <consortium name="The Broad Institute Genome Sequencing Center for Infectious Disease"/>
            <person name="Wu L."/>
            <person name="Ma J."/>
        </authorList>
    </citation>
    <scope>NUCLEOTIDE SEQUENCE [LARGE SCALE GENOMIC DNA]</scope>
    <source>
        <strain evidence="3">JCM 13022</strain>
    </source>
</reference>
<evidence type="ECO:0000256" key="1">
    <source>
        <dbReference type="SAM" id="MobiDB-lite"/>
    </source>
</evidence>
<keyword evidence="3" id="KW-1185">Reference proteome</keyword>
<accession>A0ABP4G4G2</accession>
<comment type="caution">
    <text evidence="2">The sequence shown here is derived from an EMBL/GenBank/DDBJ whole genome shotgun (WGS) entry which is preliminary data.</text>
</comment>
<dbReference type="InterPro" id="IPR004401">
    <property type="entry name" value="YbaB/EbfC"/>
</dbReference>
<gene>
    <name evidence="2" type="ORF">GCM10009675_39160</name>
</gene>
<dbReference type="RefSeq" id="WP_253857796.1">
    <property type="nucleotide sequence ID" value="NZ_BAAALM010000015.1"/>
</dbReference>
<organism evidence="2 3">
    <name type="scientific">Prauserella alba</name>
    <dbReference type="NCBI Taxonomy" id="176898"/>
    <lineage>
        <taxon>Bacteria</taxon>
        <taxon>Bacillati</taxon>
        <taxon>Actinomycetota</taxon>
        <taxon>Actinomycetes</taxon>
        <taxon>Pseudonocardiales</taxon>
        <taxon>Pseudonocardiaceae</taxon>
        <taxon>Prauserella</taxon>
    </lineage>
</organism>
<dbReference type="Gene3D" id="3.30.1310.10">
    <property type="entry name" value="Nucleoid-associated protein YbaB-like domain"/>
    <property type="match status" value="1"/>
</dbReference>
<feature type="region of interest" description="Disordered" evidence="1">
    <location>
        <begin position="106"/>
        <end position="209"/>
    </location>
</feature>
<sequence>MTTPGEQQSGRTSDPMKLADDLKQWAQGLQQQAERYGQLQSRLDATSVTRTSPDGVARVTVDSKGVPTELTITDRGRGLDPRELSAALMDTMRRAQAELRDTVADLTVTTVGEDGPASDIVAGYREQFPDPDPGDDDPGHGGAAQDLSSQLGAIEDDEPAAGPGGSPEASHRSESQPEPQRPPRRPTSRPSRDADNGEDDEGFGGSILR</sequence>
<dbReference type="Pfam" id="PF02575">
    <property type="entry name" value="YbaB_DNA_bd"/>
    <property type="match status" value="1"/>
</dbReference>
<proteinExistence type="predicted"/>
<dbReference type="InterPro" id="IPR036894">
    <property type="entry name" value="YbaB-like_sf"/>
</dbReference>
<evidence type="ECO:0000313" key="3">
    <source>
        <dbReference type="Proteomes" id="UP001500467"/>
    </source>
</evidence>
<dbReference type="Proteomes" id="UP001500467">
    <property type="component" value="Unassembled WGS sequence"/>
</dbReference>
<evidence type="ECO:0000313" key="2">
    <source>
        <dbReference type="EMBL" id="GAA1213556.1"/>
    </source>
</evidence>
<dbReference type="EMBL" id="BAAALM010000015">
    <property type="protein sequence ID" value="GAA1213556.1"/>
    <property type="molecule type" value="Genomic_DNA"/>
</dbReference>
<name>A0ABP4G4G2_9PSEU</name>
<protein>
    <submittedName>
        <fullName evidence="2">YbaB/EbfC family nucleoid-associated protein</fullName>
    </submittedName>
</protein>
<dbReference type="SUPFAM" id="SSF82607">
    <property type="entry name" value="YbaB-like"/>
    <property type="match status" value="1"/>
</dbReference>